<evidence type="ECO:0000256" key="3">
    <source>
        <dbReference type="SAM" id="SignalP"/>
    </source>
</evidence>
<feature type="chain" id="PRO_5040463928" evidence="3">
    <location>
        <begin position="20"/>
        <end position="186"/>
    </location>
</feature>
<evidence type="ECO:0000256" key="2">
    <source>
        <dbReference type="SAM" id="Phobius"/>
    </source>
</evidence>
<gene>
    <name evidence="4" type="ORF">CPB83DRAFT_893122</name>
</gene>
<evidence type="ECO:0000256" key="1">
    <source>
        <dbReference type="SAM" id="MobiDB-lite"/>
    </source>
</evidence>
<keyword evidence="2" id="KW-1133">Transmembrane helix</keyword>
<dbReference type="EMBL" id="MU157843">
    <property type="protein sequence ID" value="KAF9529894.1"/>
    <property type="molecule type" value="Genomic_DNA"/>
</dbReference>
<feature type="transmembrane region" description="Helical" evidence="2">
    <location>
        <begin position="167"/>
        <end position="185"/>
    </location>
</feature>
<keyword evidence="2" id="KW-0472">Membrane</keyword>
<protein>
    <submittedName>
        <fullName evidence="4">Uncharacterized protein</fullName>
    </submittedName>
</protein>
<evidence type="ECO:0000313" key="4">
    <source>
        <dbReference type="EMBL" id="KAF9529894.1"/>
    </source>
</evidence>
<proteinExistence type="predicted"/>
<accession>A0A9P6JRM2</accession>
<evidence type="ECO:0000313" key="5">
    <source>
        <dbReference type="Proteomes" id="UP000807306"/>
    </source>
</evidence>
<keyword evidence="2" id="KW-0812">Transmembrane</keyword>
<sequence length="186" mass="18696">MQPKVLLFLALLVAENAVASDPQASSTTSACIVFQTVGSFNVGGINGTSDSIIPAVTSPSTQGLIASAIPSISARTLLRRQSAYSSDIGKLVPSPSVTSSRFASTVTAVVTKVAGGSRTTVYPSGITPSQYSLCSSTTTTVGGPHGTGTPGPLSTGNKNNGSMKNRAVWAGTVTLLGGLAGMMFLV</sequence>
<dbReference type="AlphaFoldDB" id="A0A9P6JRM2"/>
<feature type="signal peptide" evidence="3">
    <location>
        <begin position="1"/>
        <end position="19"/>
    </location>
</feature>
<feature type="region of interest" description="Disordered" evidence="1">
    <location>
        <begin position="137"/>
        <end position="157"/>
    </location>
</feature>
<dbReference type="Proteomes" id="UP000807306">
    <property type="component" value="Unassembled WGS sequence"/>
</dbReference>
<keyword evidence="3" id="KW-0732">Signal</keyword>
<reference evidence="4" key="1">
    <citation type="submission" date="2020-11" db="EMBL/GenBank/DDBJ databases">
        <authorList>
            <consortium name="DOE Joint Genome Institute"/>
            <person name="Ahrendt S."/>
            <person name="Riley R."/>
            <person name="Andreopoulos W."/>
            <person name="Labutti K."/>
            <person name="Pangilinan J."/>
            <person name="Ruiz-Duenas F.J."/>
            <person name="Barrasa J.M."/>
            <person name="Sanchez-Garcia M."/>
            <person name="Camarero S."/>
            <person name="Miyauchi S."/>
            <person name="Serrano A."/>
            <person name="Linde D."/>
            <person name="Babiker R."/>
            <person name="Drula E."/>
            <person name="Ayuso-Fernandez I."/>
            <person name="Pacheco R."/>
            <person name="Padilla G."/>
            <person name="Ferreira P."/>
            <person name="Barriuso J."/>
            <person name="Kellner H."/>
            <person name="Castanera R."/>
            <person name="Alfaro M."/>
            <person name="Ramirez L."/>
            <person name="Pisabarro A.G."/>
            <person name="Kuo A."/>
            <person name="Tritt A."/>
            <person name="Lipzen A."/>
            <person name="He G."/>
            <person name="Yan M."/>
            <person name="Ng V."/>
            <person name="Cullen D."/>
            <person name="Martin F."/>
            <person name="Rosso M.-N."/>
            <person name="Henrissat B."/>
            <person name="Hibbett D."/>
            <person name="Martinez A.T."/>
            <person name="Grigoriev I.V."/>
        </authorList>
    </citation>
    <scope>NUCLEOTIDE SEQUENCE</scope>
    <source>
        <strain evidence="4">CBS 506.95</strain>
    </source>
</reference>
<comment type="caution">
    <text evidence="4">The sequence shown here is derived from an EMBL/GenBank/DDBJ whole genome shotgun (WGS) entry which is preliminary data.</text>
</comment>
<keyword evidence="5" id="KW-1185">Reference proteome</keyword>
<organism evidence="4 5">
    <name type="scientific">Crepidotus variabilis</name>
    <dbReference type="NCBI Taxonomy" id="179855"/>
    <lineage>
        <taxon>Eukaryota</taxon>
        <taxon>Fungi</taxon>
        <taxon>Dikarya</taxon>
        <taxon>Basidiomycota</taxon>
        <taxon>Agaricomycotina</taxon>
        <taxon>Agaricomycetes</taxon>
        <taxon>Agaricomycetidae</taxon>
        <taxon>Agaricales</taxon>
        <taxon>Agaricineae</taxon>
        <taxon>Crepidotaceae</taxon>
        <taxon>Crepidotus</taxon>
    </lineage>
</organism>
<name>A0A9P6JRM2_9AGAR</name>